<dbReference type="PANTHER" id="PTHR48071">
    <property type="entry name" value="SRCR DOMAIN-CONTAINING PROTEIN"/>
    <property type="match status" value="1"/>
</dbReference>
<dbReference type="EMBL" id="JAGEUA010000169">
    <property type="protein sequence ID" value="KAL0961577.1"/>
    <property type="molecule type" value="Genomic_DNA"/>
</dbReference>
<evidence type="ECO:0000256" key="1">
    <source>
        <dbReference type="ARBA" id="ARBA00022729"/>
    </source>
</evidence>
<comment type="caution">
    <text evidence="5">The sequence shown here is derived from an EMBL/GenBank/DDBJ whole genome shotgun (WGS) entry which is preliminary data.</text>
</comment>
<accession>A0ABD0VVY2</accession>
<dbReference type="SUPFAM" id="SSF56487">
    <property type="entry name" value="SRCR-like"/>
    <property type="match status" value="1"/>
</dbReference>
<dbReference type="InterPro" id="IPR036772">
    <property type="entry name" value="SRCR-like_dom_sf"/>
</dbReference>
<sequence length="131" mass="14191">GHSKQNSYTKVVIFTKLKMQMYGITSLWLLFLLHVTGLDSATWNLFSKSSTEPPQGASWDLAEAQVVCRQLNFPGAISAVTGGTYGEGSGSIWLDDMDCKGTEKSLSSCSFKGWALTDCSHKEDAGVVCQT</sequence>
<dbReference type="InterPro" id="IPR001190">
    <property type="entry name" value="SRCR"/>
</dbReference>
<keyword evidence="6" id="KW-1185">Reference proteome</keyword>
<feature type="non-terminal residue" evidence="5">
    <location>
        <position position="131"/>
    </location>
</feature>
<evidence type="ECO:0000313" key="5">
    <source>
        <dbReference type="EMBL" id="KAL0961577.1"/>
    </source>
</evidence>
<feature type="disulfide bond" evidence="3">
    <location>
        <begin position="99"/>
        <end position="109"/>
    </location>
</feature>
<organism evidence="5 6">
    <name type="scientific">Umbra pygmaea</name>
    <name type="common">Eastern mudminnow</name>
    <dbReference type="NCBI Taxonomy" id="75934"/>
    <lineage>
        <taxon>Eukaryota</taxon>
        <taxon>Metazoa</taxon>
        <taxon>Chordata</taxon>
        <taxon>Craniata</taxon>
        <taxon>Vertebrata</taxon>
        <taxon>Euteleostomi</taxon>
        <taxon>Actinopterygii</taxon>
        <taxon>Neopterygii</taxon>
        <taxon>Teleostei</taxon>
        <taxon>Protacanthopterygii</taxon>
        <taxon>Esociformes</taxon>
        <taxon>Umbridae</taxon>
        <taxon>Umbra</taxon>
    </lineage>
</organism>
<evidence type="ECO:0000256" key="2">
    <source>
        <dbReference type="ARBA" id="ARBA00023157"/>
    </source>
</evidence>
<reference evidence="5 6" key="1">
    <citation type="submission" date="2024-06" db="EMBL/GenBank/DDBJ databases">
        <authorList>
            <person name="Pan Q."/>
            <person name="Wen M."/>
            <person name="Jouanno E."/>
            <person name="Zahm M."/>
            <person name="Klopp C."/>
            <person name="Cabau C."/>
            <person name="Louis A."/>
            <person name="Berthelot C."/>
            <person name="Parey E."/>
            <person name="Roest Crollius H."/>
            <person name="Montfort J."/>
            <person name="Robinson-Rechavi M."/>
            <person name="Bouchez O."/>
            <person name="Lampietro C."/>
            <person name="Lopez Roques C."/>
            <person name="Donnadieu C."/>
            <person name="Postlethwait J."/>
            <person name="Bobe J."/>
            <person name="Verreycken H."/>
            <person name="Guiguen Y."/>
        </authorList>
    </citation>
    <scope>NUCLEOTIDE SEQUENCE [LARGE SCALE GENOMIC DNA]</scope>
    <source>
        <strain evidence="5">Up_M1</strain>
        <tissue evidence="5">Testis</tissue>
    </source>
</reference>
<protein>
    <recommendedName>
        <fullName evidence="4">SRCR domain-containing protein</fullName>
    </recommendedName>
</protein>
<dbReference type="PANTHER" id="PTHR48071:SF28">
    <property type="entry name" value="SRCR DOMAIN-CONTAINING PROTEIN"/>
    <property type="match status" value="1"/>
</dbReference>
<dbReference type="Gene3D" id="3.10.250.10">
    <property type="entry name" value="SRCR-like domain"/>
    <property type="match status" value="1"/>
</dbReference>
<dbReference type="Proteomes" id="UP001557470">
    <property type="component" value="Unassembled WGS sequence"/>
</dbReference>
<feature type="non-terminal residue" evidence="5">
    <location>
        <position position="1"/>
    </location>
</feature>
<feature type="domain" description="SRCR" evidence="4">
    <location>
        <begin position="58"/>
        <end position="130"/>
    </location>
</feature>
<keyword evidence="1" id="KW-0732">Signal</keyword>
<dbReference type="Pfam" id="PF00530">
    <property type="entry name" value="SRCR"/>
    <property type="match status" value="1"/>
</dbReference>
<evidence type="ECO:0000313" key="6">
    <source>
        <dbReference type="Proteomes" id="UP001557470"/>
    </source>
</evidence>
<gene>
    <name evidence="5" type="ORF">UPYG_G00355020</name>
</gene>
<evidence type="ECO:0000256" key="3">
    <source>
        <dbReference type="PROSITE-ProRule" id="PRU00196"/>
    </source>
</evidence>
<keyword evidence="2 3" id="KW-1015">Disulfide bond</keyword>
<dbReference type="SMART" id="SM00202">
    <property type="entry name" value="SR"/>
    <property type="match status" value="1"/>
</dbReference>
<feature type="disulfide bond" evidence="3">
    <location>
        <begin position="68"/>
        <end position="129"/>
    </location>
</feature>
<dbReference type="FunFam" id="3.10.250.10:FF:000001">
    <property type="entry name" value="Lysyl oxidase 4 isoform X1"/>
    <property type="match status" value="1"/>
</dbReference>
<name>A0ABD0VVY2_UMBPY</name>
<proteinExistence type="predicted"/>
<evidence type="ECO:0000259" key="4">
    <source>
        <dbReference type="PROSITE" id="PS50287"/>
    </source>
</evidence>
<dbReference type="PRINTS" id="PR00258">
    <property type="entry name" value="SPERACTRCPTR"/>
</dbReference>
<comment type="caution">
    <text evidence="3">Lacks conserved residue(s) required for the propagation of feature annotation.</text>
</comment>
<dbReference type="AlphaFoldDB" id="A0ABD0VVY2"/>
<dbReference type="PROSITE" id="PS50287">
    <property type="entry name" value="SRCR_2"/>
    <property type="match status" value="1"/>
</dbReference>